<name>Q83V22_PSEFL</name>
<sequence>MVLGLQNGCGCSRFDGTHGRAQLALLGYAGAPPLIRRCWPLTKPAKSPARYSAAFAPDFSSHRCHDTGLCLDRLQSFWANPCDQTPQAVESTSYHGGTAPCECTARVNEAHVHVSG</sequence>
<accession>Q83V22</accession>
<dbReference type="AlphaFoldDB" id="Q83V22"/>
<organism evidence="1">
    <name type="scientific">Pseudomonas fluorescens</name>
    <dbReference type="NCBI Taxonomy" id="294"/>
    <lineage>
        <taxon>Bacteria</taxon>
        <taxon>Pseudomonadati</taxon>
        <taxon>Pseudomonadota</taxon>
        <taxon>Gammaproteobacteria</taxon>
        <taxon>Pseudomonadales</taxon>
        <taxon>Pseudomonadaceae</taxon>
        <taxon>Pseudomonas</taxon>
    </lineage>
</organism>
<evidence type="ECO:0000313" key="1">
    <source>
        <dbReference type="EMBL" id="BAC65315.1"/>
    </source>
</evidence>
<reference evidence="1" key="1">
    <citation type="journal article" date="2003" name="Appl. Environ. Microbiol.">
        <title>Prokaryotic homologs of the eukaryotic 3-hydroxyanthranilate 3,4-dioxygenase and 2-amino-3-carboxymuconate-6-semialdehyde decarboxylase in the 2-nitrobenzoate degradation pathway of Pseudomonas fluorescens strain KU-7.</title>
        <authorList>
            <person name="Muraki T."/>
            <person name="Taki M."/>
            <person name="Hasegawa Y."/>
            <person name="Iwaki H."/>
            <person name="Lau P.C.K."/>
        </authorList>
    </citation>
    <scope>NUCLEOTIDE SEQUENCE</scope>
</reference>
<protein>
    <submittedName>
        <fullName evidence="1">Uncharacterized protein</fullName>
    </submittedName>
</protein>
<dbReference type="EMBL" id="AB088043">
    <property type="protein sequence ID" value="BAC65315.1"/>
    <property type="molecule type" value="Genomic_DNA"/>
</dbReference>
<proteinExistence type="predicted"/>